<evidence type="ECO:0000313" key="17">
    <source>
        <dbReference type="Proteomes" id="UP000004699"/>
    </source>
</evidence>
<gene>
    <name evidence="16" type="ORF">NOR51B_1968</name>
</gene>
<evidence type="ECO:0000256" key="1">
    <source>
        <dbReference type="ARBA" id="ARBA00004571"/>
    </source>
</evidence>
<feature type="domain" description="TonB-dependent receptor-like beta-barrel" evidence="14">
    <location>
        <begin position="250"/>
        <end position="724"/>
    </location>
</feature>
<evidence type="ECO:0000256" key="9">
    <source>
        <dbReference type="ARBA" id="ARBA00023136"/>
    </source>
</evidence>
<dbReference type="SUPFAM" id="SSF56935">
    <property type="entry name" value="Porins"/>
    <property type="match status" value="1"/>
</dbReference>
<feature type="chain" id="PRO_5002876063" evidence="13">
    <location>
        <begin position="23"/>
        <end position="759"/>
    </location>
</feature>
<sequence>MKKKTDLKTTPTLIAASVIAMAAATTQAKELEEVIVISQKVAREQSTQDIPTSVMTFNEGMLKDAFSVDLVDVGKMVANAELNNVGTYASYPNFFIRGMGVNGSTRTNDPKVGIFVDGVYLGYNAGALASTFDLEAVEVLRGPQGTLLGRNVTGGAVLLKTKRPGDEFAAQVEVEAGNYNALTFNGSIEGPISDSVNGKLAIIKADRDGFFEDNNGGTVDTSINPAGMPETGTGDKVGMDLLILRPIVSWQATEDLNLTLIGEYQKNDAGSANSQNVAHNCVPIPGVDNRDIVCGEGSQFLAQTSFGYQPPEDKYDINHDLIGYTEVETKSLTLDANWNLDHGVVTTIAGWRDVEYNSSTDFDGTPFTIFHFNDNKETQDQTSLEVRYSSTFSDNFDFVVGVNYFDQEYTIGERRNFFVTLNAATFSETQHSTLGVFGEMNWSITDALTLTAGARWTKEDKEIDIGILGTCELDFSACDNVVSNQKDWDDISPKIAVSYHINEDTMLYASYTRGFASGVFNARATTLDGIGPTDPETVDSYEAGFKSTFWDGRARFNLAYYLAEYDDLILFVNNPDENSGASLINFNAGEAEISGWEAELSLQPTTGLRLDASVGTVDPEYTDIQFFDANQDGVVDPADNALAKTWDFQKTPELSYNIMGTYDFGLSSGGSIITRVAYSWRDDYMTDLYNKHWLQQEAFGLLDASLAYVNPEGNLRVAVFGKNLNDEEFFDYAADVGTLDSARWGGMPRTYGMRISYAF</sequence>
<dbReference type="PANTHER" id="PTHR32552">
    <property type="entry name" value="FERRICHROME IRON RECEPTOR-RELATED"/>
    <property type="match status" value="1"/>
</dbReference>
<keyword evidence="7" id="KW-0406">Ion transport</keyword>
<dbReference type="InterPro" id="IPR000531">
    <property type="entry name" value="Beta-barrel_TonB"/>
</dbReference>
<proteinExistence type="inferred from homology"/>
<evidence type="ECO:0000313" key="16">
    <source>
        <dbReference type="EMBL" id="EED36020.1"/>
    </source>
</evidence>
<comment type="similarity">
    <text evidence="11 12">Belongs to the TonB-dependent receptor family.</text>
</comment>
<evidence type="ECO:0000256" key="2">
    <source>
        <dbReference type="ARBA" id="ARBA00022448"/>
    </source>
</evidence>
<dbReference type="InterPro" id="IPR039426">
    <property type="entry name" value="TonB-dep_rcpt-like"/>
</dbReference>
<keyword evidence="6" id="KW-0408">Iron</keyword>
<dbReference type="CDD" id="cd01347">
    <property type="entry name" value="ligand_gated_channel"/>
    <property type="match status" value="1"/>
</dbReference>
<evidence type="ECO:0000256" key="6">
    <source>
        <dbReference type="ARBA" id="ARBA00023004"/>
    </source>
</evidence>
<evidence type="ECO:0000256" key="4">
    <source>
        <dbReference type="ARBA" id="ARBA00022496"/>
    </source>
</evidence>
<evidence type="ECO:0000256" key="7">
    <source>
        <dbReference type="ARBA" id="ARBA00023065"/>
    </source>
</evidence>
<dbReference type="InterPro" id="IPR012910">
    <property type="entry name" value="Plug_dom"/>
</dbReference>
<feature type="signal peptide" evidence="13">
    <location>
        <begin position="1"/>
        <end position="22"/>
    </location>
</feature>
<keyword evidence="5 11" id="KW-0812">Transmembrane</keyword>
<evidence type="ECO:0000256" key="10">
    <source>
        <dbReference type="ARBA" id="ARBA00023237"/>
    </source>
</evidence>
<evidence type="ECO:0000259" key="14">
    <source>
        <dbReference type="Pfam" id="PF00593"/>
    </source>
</evidence>
<keyword evidence="17" id="KW-1185">Reference proteome</keyword>
<dbReference type="PANTHER" id="PTHR32552:SF81">
    <property type="entry name" value="TONB-DEPENDENT OUTER MEMBRANE RECEPTOR"/>
    <property type="match status" value="1"/>
</dbReference>
<dbReference type="eggNOG" id="COG4773">
    <property type="taxonomic scope" value="Bacteria"/>
</dbReference>
<evidence type="ECO:0000256" key="5">
    <source>
        <dbReference type="ARBA" id="ARBA00022692"/>
    </source>
</evidence>
<reference evidence="17" key="1">
    <citation type="journal article" date="2013" name="BMC Microbiol.">
        <title>Taxonomy and evolution of bacteriochlorophyll a-containing members of the OM60/NOR5 clade of marine gammaproteobacteria: description of Luminiphilus syltensis gen. nov., sp. nov., reclassification of Haliea rubra as Pseudohaliea rubra gen. nov., comb. nov., and emendation of Chromatocurvus halotolerans.</title>
        <authorList>
            <person name="Spring S."/>
            <person name="Riedel T."/>
            <person name="Sproer C."/>
            <person name="Yan S."/>
            <person name="Harder J."/>
            <person name="Fuchs B.M."/>
        </authorList>
    </citation>
    <scope>NUCLEOTIDE SEQUENCE [LARGE SCALE GENOMIC DNA]</scope>
    <source>
        <strain evidence="17">NOR51-B</strain>
    </source>
</reference>
<protein>
    <submittedName>
        <fullName evidence="16">Outer membrane protein</fullName>
    </submittedName>
</protein>
<keyword evidence="4" id="KW-0410">Iron transport</keyword>
<dbReference type="STRING" id="565045.NOR51B_1968"/>
<evidence type="ECO:0000259" key="15">
    <source>
        <dbReference type="Pfam" id="PF07715"/>
    </source>
</evidence>
<evidence type="ECO:0000256" key="11">
    <source>
        <dbReference type="PROSITE-ProRule" id="PRU01360"/>
    </source>
</evidence>
<evidence type="ECO:0000256" key="3">
    <source>
        <dbReference type="ARBA" id="ARBA00022452"/>
    </source>
</evidence>
<dbReference type="RefSeq" id="WP_009020764.1">
    <property type="nucleotide sequence ID" value="NZ_DS999411.1"/>
</dbReference>
<dbReference type="InterPro" id="IPR036942">
    <property type="entry name" value="Beta-barrel_TonB_sf"/>
</dbReference>
<keyword evidence="8 12" id="KW-0798">TonB box</keyword>
<dbReference type="GO" id="GO:0006826">
    <property type="term" value="P:iron ion transport"/>
    <property type="evidence" value="ECO:0007669"/>
    <property type="project" value="UniProtKB-KW"/>
</dbReference>
<feature type="domain" description="TonB-dependent receptor plug" evidence="15">
    <location>
        <begin position="47"/>
        <end position="156"/>
    </location>
</feature>
<comment type="subcellular location">
    <subcellularLocation>
        <location evidence="1 11">Cell outer membrane</location>
        <topology evidence="1 11">Multi-pass membrane protein</topology>
    </subcellularLocation>
</comment>
<dbReference type="EMBL" id="DS999411">
    <property type="protein sequence ID" value="EED36020.1"/>
    <property type="molecule type" value="Genomic_DNA"/>
</dbReference>
<dbReference type="AlphaFoldDB" id="B8KXQ7"/>
<name>B8KXQ7_9GAMM</name>
<evidence type="ECO:0000256" key="13">
    <source>
        <dbReference type="SAM" id="SignalP"/>
    </source>
</evidence>
<keyword evidence="2 11" id="KW-0813">Transport</keyword>
<keyword evidence="13" id="KW-0732">Signal</keyword>
<dbReference type="GO" id="GO:0009279">
    <property type="term" value="C:cell outer membrane"/>
    <property type="evidence" value="ECO:0007669"/>
    <property type="project" value="UniProtKB-SubCell"/>
</dbReference>
<keyword evidence="10 11" id="KW-0998">Cell outer membrane</keyword>
<organism evidence="16 17">
    <name type="scientific">Luminiphilus syltensis NOR5-1B</name>
    <dbReference type="NCBI Taxonomy" id="565045"/>
    <lineage>
        <taxon>Bacteria</taxon>
        <taxon>Pseudomonadati</taxon>
        <taxon>Pseudomonadota</taxon>
        <taxon>Gammaproteobacteria</taxon>
        <taxon>Cellvibrionales</taxon>
        <taxon>Halieaceae</taxon>
        <taxon>Luminiphilus</taxon>
    </lineage>
</organism>
<dbReference type="PROSITE" id="PS52016">
    <property type="entry name" value="TONB_DEPENDENT_REC_3"/>
    <property type="match status" value="1"/>
</dbReference>
<dbReference type="HOGENOM" id="CLU_008287_15_0_6"/>
<evidence type="ECO:0000256" key="12">
    <source>
        <dbReference type="RuleBase" id="RU003357"/>
    </source>
</evidence>
<dbReference type="Gene3D" id="2.40.170.20">
    <property type="entry name" value="TonB-dependent receptor, beta-barrel domain"/>
    <property type="match status" value="1"/>
</dbReference>
<dbReference type="Pfam" id="PF07715">
    <property type="entry name" value="Plug"/>
    <property type="match status" value="1"/>
</dbReference>
<dbReference type="Proteomes" id="UP000004699">
    <property type="component" value="Unassembled WGS sequence"/>
</dbReference>
<keyword evidence="9 11" id="KW-0472">Membrane</keyword>
<dbReference type="Pfam" id="PF00593">
    <property type="entry name" value="TonB_dep_Rec_b-barrel"/>
    <property type="match status" value="1"/>
</dbReference>
<keyword evidence="3 11" id="KW-1134">Transmembrane beta strand</keyword>
<evidence type="ECO:0000256" key="8">
    <source>
        <dbReference type="ARBA" id="ARBA00023077"/>
    </source>
</evidence>
<accession>B8KXQ7</accession>